<feature type="region of interest" description="Disordered" evidence="1">
    <location>
        <begin position="1"/>
        <end position="76"/>
    </location>
</feature>
<organism evidence="2">
    <name type="scientific">Toxocara canis</name>
    <name type="common">Canine roundworm</name>
    <dbReference type="NCBI Taxonomy" id="6265"/>
    <lineage>
        <taxon>Eukaryota</taxon>
        <taxon>Metazoa</taxon>
        <taxon>Ecdysozoa</taxon>
        <taxon>Nematoda</taxon>
        <taxon>Chromadorea</taxon>
        <taxon>Rhabditida</taxon>
        <taxon>Spirurina</taxon>
        <taxon>Ascaridomorpha</taxon>
        <taxon>Ascaridoidea</taxon>
        <taxon>Toxocaridae</taxon>
        <taxon>Toxocara</taxon>
    </lineage>
</organism>
<gene>
    <name evidence="2" type="ORF">TCNE_LOCUS11038</name>
</gene>
<protein>
    <submittedName>
        <fullName evidence="2">Uncharacterized protein</fullName>
    </submittedName>
</protein>
<proteinExistence type="predicted"/>
<evidence type="ECO:0000313" key="2">
    <source>
        <dbReference type="EMBL" id="VDM42359.1"/>
    </source>
</evidence>
<name>A0A3P7GM41_TOXCA</name>
<accession>A0A3P7GM41</accession>
<reference evidence="2" key="1">
    <citation type="submission" date="2018-11" db="EMBL/GenBank/DDBJ databases">
        <authorList>
            <consortium name="Pathogen Informatics"/>
        </authorList>
    </citation>
    <scope>NUCLEOTIDE SEQUENCE [LARGE SCALE GENOMIC DNA]</scope>
</reference>
<feature type="compositionally biased region" description="Gly residues" evidence="1">
    <location>
        <begin position="24"/>
        <end position="37"/>
    </location>
</feature>
<sequence>MQSLFGPFFGDGGNQSDPRDRIRNGGGSRFGAGGGGSRWPDRGGPRGDESQYRRQIGRLPRSSGISAPPMSCLSGG</sequence>
<evidence type="ECO:0000256" key="1">
    <source>
        <dbReference type="SAM" id="MobiDB-lite"/>
    </source>
</evidence>
<feature type="compositionally biased region" description="Basic and acidic residues" evidence="1">
    <location>
        <begin position="39"/>
        <end position="52"/>
    </location>
</feature>
<dbReference type="AlphaFoldDB" id="A0A3P7GM41"/>
<dbReference type="EMBL" id="UYWY01020713">
    <property type="protein sequence ID" value="VDM42359.1"/>
    <property type="molecule type" value="Genomic_DNA"/>
</dbReference>